<dbReference type="InterPro" id="IPR001763">
    <property type="entry name" value="Rhodanese-like_dom"/>
</dbReference>
<accession>F2CV37</accession>
<dbReference type="SUPFAM" id="SSF52821">
    <property type="entry name" value="Rhodanese/Cell cycle control phosphatase"/>
    <property type="match status" value="1"/>
</dbReference>
<reference evidence="2" key="1">
    <citation type="journal article" date="2011" name="Plant Physiol.">
        <title>Comprehensive sequence analysis of 24,783 barley full-length cDNAs derived from 12 clone libraries.</title>
        <authorList>
            <person name="Matsumoto T."/>
            <person name="Tanaka T."/>
            <person name="Sakai H."/>
            <person name="Amano N."/>
            <person name="Kanamori H."/>
            <person name="Kurita K."/>
            <person name="Kikuta A."/>
            <person name="Kamiya K."/>
            <person name="Yamamoto M."/>
            <person name="Ikawa H."/>
            <person name="Fujii N."/>
            <person name="Hori K."/>
            <person name="Itoh T."/>
            <person name="Sato K."/>
        </authorList>
    </citation>
    <scope>NUCLEOTIDE SEQUENCE</scope>
    <source>
        <tissue evidence="2">Shoot</tissue>
    </source>
</reference>
<feature type="non-terminal residue" evidence="2">
    <location>
        <position position="1"/>
    </location>
</feature>
<dbReference type="InterPro" id="IPR036873">
    <property type="entry name" value="Rhodanese-like_dom_sf"/>
</dbReference>
<evidence type="ECO:0000259" key="1">
    <source>
        <dbReference type="PROSITE" id="PS50206"/>
    </source>
</evidence>
<dbReference type="AlphaFoldDB" id="F2CV37"/>
<name>F2CV37_HORVV</name>
<dbReference type="Gene3D" id="3.40.250.10">
    <property type="entry name" value="Rhodanese-like domain"/>
    <property type="match status" value="1"/>
</dbReference>
<dbReference type="EMBL" id="AK355489">
    <property type="protein sequence ID" value="BAJ86708.1"/>
    <property type="molecule type" value="mRNA"/>
</dbReference>
<feature type="domain" description="Rhodanese" evidence="1">
    <location>
        <begin position="20"/>
        <end position="49"/>
    </location>
</feature>
<organism evidence="2">
    <name type="scientific">Hordeum vulgare subsp. vulgare</name>
    <name type="common">Domesticated barley</name>
    <dbReference type="NCBI Taxonomy" id="112509"/>
    <lineage>
        <taxon>Eukaryota</taxon>
        <taxon>Viridiplantae</taxon>
        <taxon>Streptophyta</taxon>
        <taxon>Embryophyta</taxon>
        <taxon>Tracheophyta</taxon>
        <taxon>Spermatophyta</taxon>
        <taxon>Magnoliopsida</taxon>
        <taxon>Liliopsida</taxon>
        <taxon>Poales</taxon>
        <taxon>Poaceae</taxon>
        <taxon>BOP clade</taxon>
        <taxon>Pooideae</taxon>
        <taxon>Triticodae</taxon>
        <taxon>Triticeae</taxon>
        <taxon>Hordeinae</taxon>
        <taxon>Hordeum</taxon>
    </lineage>
</organism>
<sequence length="144" mass="16093">HFLPLDTIFDGFYVYLSTKRMFRILGHDKVWVLDGGFPQWQASGFNIGSSCPDDAVLKSKAANSAVETAYNGELVRYLIRWYCYLTANSFSYSVITVSFSAGKCCHISDTVSTSAIVDTRKGQLSILTENLSHFVLPENFLESI</sequence>
<proteinExistence type="evidence at transcript level"/>
<protein>
    <submittedName>
        <fullName evidence="2">Predicted protein</fullName>
    </submittedName>
</protein>
<dbReference type="PROSITE" id="PS50206">
    <property type="entry name" value="RHODANESE_3"/>
    <property type="match status" value="1"/>
</dbReference>
<evidence type="ECO:0000313" key="2">
    <source>
        <dbReference type="EMBL" id="BAJ86708.1"/>
    </source>
</evidence>